<organism evidence="17">
    <name type="scientific">Lamprotornis superbus</name>
    <dbReference type="NCBI Taxonomy" id="245042"/>
    <lineage>
        <taxon>Eukaryota</taxon>
        <taxon>Metazoa</taxon>
        <taxon>Chordata</taxon>
        <taxon>Craniata</taxon>
        <taxon>Vertebrata</taxon>
        <taxon>Euteleostomi</taxon>
        <taxon>Archelosauria</taxon>
        <taxon>Archosauria</taxon>
        <taxon>Dinosauria</taxon>
        <taxon>Saurischia</taxon>
        <taxon>Theropoda</taxon>
        <taxon>Coelurosauria</taxon>
        <taxon>Aves</taxon>
        <taxon>Neognathae</taxon>
        <taxon>Neoaves</taxon>
        <taxon>Telluraves</taxon>
        <taxon>Australaves</taxon>
        <taxon>Passeriformes</taxon>
        <taxon>Sturnidae</taxon>
        <taxon>Lamprotornis</taxon>
    </lineage>
</organism>
<evidence type="ECO:0000256" key="4">
    <source>
        <dbReference type="ARBA" id="ARBA00022475"/>
    </source>
</evidence>
<keyword evidence="12" id="KW-0472">Membrane</keyword>
<evidence type="ECO:0000256" key="8">
    <source>
        <dbReference type="ARBA" id="ARBA00023008"/>
    </source>
</evidence>
<evidence type="ECO:0000256" key="12">
    <source>
        <dbReference type="ARBA" id="ARBA00023136"/>
    </source>
</evidence>
<dbReference type="OrthoDB" id="10039782at2759"/>
<feature type="domain" description="RRM" evidence="16">
    <location>
        <begin position="738"/>
        <end position="817"/>
    </location>
</feature>
<dbReference type="PROSITE" id="PS50102">
    <property type="entry name" value="RRM"/>
    <property type="match status" value="1"/>
</dbReference>
<evidence type="ECO:0000256" key="1">
    <source>
        <dbReference type="ARBA" id="ARBA00004236"/>
    </source>
</evidence>
<dbReference type="FunFam" id="3.30.70.330:FF:000083">
    <property type="entry name" value="Putative ecto-NOX disulfide-thiol exchanger 1"/>
    <property type="match status" value="1"/>
</dbReference>
<evidence type="ECO:0000259" key="16">
    <source>
        <dbReference type="PROSITE" id="PS50102"/>
    </source>
</evidence>
<feature type="coiled-coil region" evidence="15">
    <location>
        <begin position="1022"/>
        <end position="1114"/>
    </location>
</feature>
<dbReference type="PANTHER" id="PTHR16001">
    <property type="entry name" value="ECTO-NOX DISULFIDE-THIOL EXCHANGER"/>
    <property type="match status" value="1"/>
</dbReference>
<dbReference type="CDD" id="cd12228">
    <property type="entry name" value="RRM_ENOX"/>
    <property type="match status" value="1"/>
</dbReference>
<keyword evidence="11" id="KW-0090">Biological rhythms</keyword>
<evidence type="ECO:0000256" key="15">
    <source>
        <dbReference type="SAM" id="Coils"/>
    </source>
</evidence>
<evidence type="ECO:0000256" key="3">
    <source>
        <dbReference type="ARBA" id="ARBA00022448"/>
    </source>
</evidence>
<dbReference type="InterPro" id="IPR038876">
    <property type="entry name" value="ENOX"/>
</dbReference>
<comment type="caution">
    <text evidence="17">The sequence shown here is derived from an EMBL/GenBank/DDBJ whole genome shotgun (WGS) entry which is preliminary data.</text>
</comment>
<comment type="similarity">
    <text evidence="13">Belongs to the ENOX family.</text>
</comment>
<keyword evidence="19" id="KW-1185">Reference proteome</keyword>
<evidence type="ECO:0000256" key="11">
    <source>
        <dbReference type="ARBA" id="ARBA00023108"/>
    </source>
</evidence>
<dbReference type="Gene3D" id="3.30.70.330">
    <property type="match status" value="1"/>
</dbReference>
<accession>A0A835TPK6</accession>
<keyword evidence="4" id="KW-1003">Cell membrane</keyword>
<evidence type="ECO:0000256" key="5">
    <source>
        <dbReference type="ARBA" id="ARBA00022525"/>
    </source>
</evidence>
<dbReference type="GO" id="GO:0007624">
    <property type="term" value="P:ultradian rhythm"/>
    <property type="evidence" value="ECO:0007669"/>
    <property type="project" value="InterPro"/>
</dbReference>
<dbReference type="GO" id="GO:0009897">
    <property type="term" value="C:external side of plasma membrane"/>
    <property type="evidence" value="ECO:0007669"/>
    <property type="project" value="InterPro"/>
</dbReference>
<dbReference type="SMART" id="SM00360">
    <property type="entry name" value="RRM"/>
    <property type="match status" value="1"/>
</dbReference>
<evidence type="ECO:0000256" key="9">
    <source>
        <dbReference type="ARBA" id="ARBA00023027"/>
    </source>
</evidence>
<dbReference type="InterPro" id="IPR034140">
    <property type="entry name" value="ENOX_RRM"/>
</dbReference>
<dbReference type="SUPFAM" id="SSF54928">
    <property type="entry name" value="RNA-binding domain, RBD"/>
    <property type="match status" value="1"/>
</dbReference>
<dbReference type="GO" id="GO:0005576">
    <property type="term" value="C:extracellular region"/>
    <property type="evidence" value="ECO:0007669"/>
    <property type="project" value="UniProtKB-SubCell"/>
</dbReference>
<dbReference type="Pfam" id="PF00076">
    <property type="entry name" value="RRM_1"/>
    <property type="match status" value="1"/>
</dbReference>
<reference evidence="18 19" key="2">
    <citation type="journal article" date="2021" name="J. Hered.">
        <title>Feather Gene Expression Elucidates the Developmental Basis of Plumage Iridescence in African Starlings.</title>
        <authorList>
            <person name="Rubenstein D.R."/>
            <person name="Corvelo A."/>
            <person name="MacManes M.D."/>
            <person name="Maia R."/>
            <person name="Narzisi G."/>
            <person name="Rousaki A."/>
            <person name="Vandenabeele P."/>
            <person name="Shawkey M.D."/>
            <person name="Solomon J."/>
        </authorList>
    </citation>
    <scope>NUCLEOTIDE SEQUENCE [LARGE SCALE GENOMIC DNA]</scope>
    <source>
        <strain evidence="18">SS15</strain>
    </source>
</reference>
<dbReference type="PANTHER" id="PTHR16001:SF6">
    <property type="entry name" value="ECTO-NOX DISULFIDE-THIOL EXCHANGER 1"/>
    <property type="match status" value="1"/>
</dbReference>
<evidence type="ECO:0000313" key="17">
    <source>
        <dbReference type="EMBL" id="KAG0114857.1"/>
    </source>
</evidence>
<reference evidence="18" key="3">
    <citation type="submission" date="2022-01" db="EMBL/GenBank/DDBJ databases">
        <authorList>
            <person name="Rubenstein D.R."/>
        </authorList>
    </citation>
    <scope>NUCLEOTIDE SEQUENCE</scope>
    <source>
        <strain evidence="18">SS15</strain>
        <tissue evidence="18">Liver</tissue>
    </source>
</reference>
<dbReference type="EMBL" id="JADDUC010000256">
    <property type="protein sequence ID" value="KAG0114857.1"/>
    <property type="molecule type" value="Genomic_DNA"/>
</dbReference>
<evidence type="ECO:0000256" key="10">
    <source>
        <dbReference type="ARBA" id="ARBA00023054"/>
    </source>
</evidence>
<dbReference type="InterPro" id="IPR056611">
    <property type="entry name" value="ENOX1/2_dom"/>
</dbReference>
<evidence type="ECO:0000256" key="14">
    <source>
        <dbReference type="PROSITE-ProRule" id="PRU00176"/>
    </source>
</evidence>
<evidence type="ECO:0000256" key="7">
    <source>
        <dbReference type="ARBA" id="ARBA00023002"/>
    </source>
</evidence>
<proteinExistence type="inferred from homology"/>
<evidence type="ECO:0000256" key="13">
    <source>
        <dbReference type="ARBA" id="ARBA00061134"/>
    </source>
</evidence>
<dbReference type="Proteomes" id="UP000618051">
    <property type="component" value="Unassembled WGS sequence"/>
</dbReference>
<reference evidence="17" key="1">
    <citation type="submission" date="2020-10" db="EMBL/GenBank/DDBJ databases">
        <title>Feather gene expression reveals the developmental basis of iridescence in African starlings.</title>
        <authorList>
            <person name="Rubenstein D.R."/>
        </authorList>
    </citation>
    <scope>NUCLEOTIDE SEQUENCE</scope>
    <source>
        <strain evidence="17">SS15</strain>
        <tissue evidence="17">Liver</tissue>
    </source>
</reference>
<dbReference type="InterPro" id="IPR035979">
    <property type="entry name" value="RBD_domain_sf"/>
</dbReference>
<keyword evidence="7" id="KW-0560">Oxidoreductase</keyword>
<dbReference type="GO" id="GO:0003723">
    <property type="term" value="F:RNA binding"/>
    <property type="evidence" value="ECO:0007669"/>
    <property type="project" value="UniProtKB-UniRule"/>
</dbReference>
<keyword evidence="9" id="KW-0520">NAD</keyword>
<evidence type="ECO:0000256" key="6">
    <source>
        <dbReference type="ARBA" id="ARBA00022982"/>
    </source>
</evidence>
<evidence type="ECO:0000313" key="19">
    <source>
        <dbReference type="Proteomes" id="UP000618051"/>
    </source>
</evidence>
<keyword evidence="10 15" id="KW-0175">Coiled coil</keyword>
<keyword evidence="6" id="KW-0249">Electron transport</keyword>
<keyword evidence="14" id="KW-0694">RNA-binding</keyword>
<sequence>MAQLIGKTLEGSKVFWWHEELPLATGVERPNSARPDGGQETIPLQHRAALLERRGSCWLRCPNLHPGLQSLQQLAGIPLVSVIATSSGDLAHGDRLWGDPNSLSHGILVMDDSSGLQDVPQKVKASIRPSPAVHAHKIDKKMKPIMADKKLMMSENLSGNERILDSELEAVLQDHMFPETRKLSGRNELKRQKETQYSRSMNEDTIGGRGIPLWSSNKRTEEDDILELSSITFEGLGQSFHSEFRNNFFCCMGPTSLEPLKRQETELVQSKFNKEETRVLLLVVPYDQLLIGTQFVLLVVLILLIWIADANMCSSVSATYDIYTKHGAISQLRTGSEPGFYERSCTSLPRRGPDLFCRTAVQEMQSWFLCQQCRFSSHLRRHSNNENTHTKQAGGFYSDKTQQNFGRAQQPLLVLVQFALETFQPGGCVRKISTKKRVDPMVMDVHWRQPGLQQEKTDTYFTFNLLHFLCTQNNYFSHVYMTDQEGLPKREASPWLQTLRVLIEWLRQDCTDSLTPSSGCHIYPTARGWQERIAYEECYLAYFLAKNKDPSINTSGRGHIALKASTSRNYNCVYSSFEFGSRAGIPATARLNRETQPDELCLGPVLGDIPSQDAANTVATADGLGSIAIDTTQLNMSVTDPTAWATAMNNLGMVPVGLAGQQLVTDSICVPGFDPSLSMMTGITPINPMIPGMGLVPPPPPTDVPVVKEIIHCKSCTLFPPNPNLPPPSTRERPPGCKTVFVGGLPENATEEIIQEVFEQCGDITAIRKSKKNFCHIRFAEEFMVDKAIYLSGYRMRLGSSTDKKDSGRLHVDFAQARDDFYEWECKQRMLAREERHRRKMEEDRLRPPSPPAIMHYSEHEAALLAEKLKDDSKFSEAITVLLTWIERGEVNRRSANQFYSMVQSANSHVRRLMNEKAAHEQEMEQAKESFKNALTGILTQFEQIVAVFNASTRQKAWDHFSKAQRKNIDIWRKHSEELRNAHSEQLMGIRREEEMEMSDDDSGDNPSKKLRVDDSALAAQAYALKEENDSLRWQLDAYRNEVELLKQEKGQLFRTEESLTKDQQLQFLQQTMQGMQQQLLSIQEELNNKKSELEQAKEEQTHTQAMLKVLQEQLKSAKELAEINGHDESQANEINVLTVALVNQDREKNSEKRSPGLKSEKEALLIGIISTFLHVHPFGANIEYLWSYMQQLDSRISANEIEMLLMRLPHMFKQEFTGVGATLEKRWKFCAFEGIKTFKCAKKSMKVCAQVKWNWAVTQNCCFSVVQGFLFTVTNPGQIMLSFLSYAALRKISEDSYEFVYVCEVSRPFEWTMAFCFLSASSLLVCSLCDVFILVLVIQESNCDSRLVPYDWKSSYKASDIWQVGAESSLQPAGPMTELELLHGMPIGPAQQQNLNLNVQCSLVQKQPGHRNCMAQHLVFLTLQCLSDPGTITKGIDGLVFLLKCVAPPSCLFPSSQLMVKTVMNRLNILRLLQSTMYPMRTVHYSQVRDVPKVGPSPLCISGTGMVQASNQLFSVIFLNVYFLAEKNICPFDFLGINEKSLKENLRNTQNISKASGLLHRFFLTAYVPKRFTGFSHRDPPTFLWLKCNFTMDLCSAMLSKKTKQNKTTEGKLCNKG</sequence>
<dbReference type="GO" id="GO:0003756">
    <property type="term" value="F:protein disulfide isomerase activity"/>
    <property type="evidence" value="ECO:0007669"/>
    <property type="project" value="TreeGrafter"/>
</dbReference>
<comment type="subcellular location">
    <subcellularLocation>
        <location evidence="1">Cell membrane</location>
    </subcellularLocation>
    <subcellularLocation>
        <location evidence="2">Secreted</location>
        <location evidence="2">Extracellular space</location>
    </subcellularLocation>
</comment>
<feature type="coiled-coil region" evidence="15">
    <location>
        <begin position="903"/>
        <end position="930"/>
    </location>
</feature>
<dbReference type="GO" id="GO:0003954">
    <property type="term" value="F:NADH dehydrogenase activity"/>
    <property type="evidence" value="ECO:0007669"/>
    <property type="project" value="TreeGrafter"/>
</dbReference>
<protein>
    <recommendedName>
        <fullName evidence="16">RRM domain-containing protein</fullName>
    </recommendedName>
</protein>
<dbReference type="InterPro" id="IPR000504">
    <property type="entry name" value="RRM_dom"/>
</dbReference>
<name>A0A835TPK6_9PASS</name>
<keyword evidence="5" id="KW-0964">Secreted</keyword>
<keyword evidence="3" id="KW-0813">Transport</keyword>
<evidence type="ECO:0000256" key="2">
    <source>
        <dbReference type="ARBA" id="ARBA00004239"/>
    </source>
</evidence>
<dbReference type="Pfam" id="PF23267">
    <property type="entry name" value="ENOX1"/>
    <property type="match status" value="1"/>
</dbReference>
<dbReference type="InterPro" id="IPR012677">
    <property type="entry name" value="Nucleotide-bd_a/b_plait_sf"/>
</dbReference>
<keyword evidence="8" id="KW-0186">Copper</keyword>
<dbReference type="EMBL" id="JADDUC020000002">
    <property type="protein sequence ID" value="KAI1241847.1"/>
    <property type="molecule type" value="Genomic_DNA"/>
</dbReference>
<evidence type="ECO:0000313" key="18">
    <source>
        <dbReference type="EMBL" id="KAI1241847.1"/>
    </source>
</evidence>
<gene>
    <name evidence="18" type="ORF">IHE44_0005349</name>
    <name evidence="17" type="ORF">IHE44_007095</name>
</gene>